<organism evidence="4">
    <name type="scientific">Ornithinibacillus sp. 4-3</name>
    <dbReference type="NCBI Taxonomy" id="3231488"/>
    <lineage>
        <taxon>Bacteria</taxon>
        <taxon>Bacillati</taxon>
        <taxon>Bacillota</taxon>
        <taxon>Bacilli</taxon>
        <taxon>Bacillales</taxon>
        <taxon>Bacillaceae</taxon>
        <taxon>Ornithinibacillus</taxon>
    </lineage>
</organism>
<evidence type="ECO:0000256" key="2">
    <source>
        <dbReference type="PIRNR" id="PIRNR006276"/>
    </source>
</evidence>
<dbReference type="GO" id="GO:0005737">
    <property type="term" value="C:cytoplasm"/>
    <property type="evidence" value="ECO:0007669"/>
    <property type="project" value="UniProtKB-SubCell"/>
</dbReference>
<evidence type="ECO:0000259" key="3">
    <source>
        <dbReference type="Pfam" id="PF00582"/>
    </source>
</evidence>
<comment type="subcellular location">
    <subcellularLocation>
        <location evidence="2">Cytoplasm</location>
    </subcellularLocation>
</comment>
<dbReference type="AlphaFoldDB" id="A0AB39HVK8"/>
<dbReference type="PANTHER" id="PTHR46268">
    <property type="entry name" value="STRESS RESPONSE PROTEIN NHAX"/>
    <property type="match status" value="1"/>
</dbReference>
<proteinExistence type="inferred from homology"/>
<sequence length="144" mass="16202">MYQNILVAVDGSEESEYALQRAIELAKKHESVIHLIHVLENYRYPGDTGSLRKEKETFGKQLLQKLQKQAEEQGAKKVETIFDFGHPRSIISKKYAKQVEADLIVCGATGANAVQRLIGSVSEYIVRTARCDVLIARMPEDKVL</sequence>
<dbReference type="EMBL" id="CP162599">
    <property type="protein sequence ID" value="XDK34480.1"/>
    <property type="molecule type" value="Genomic_DNA"/>
</dbReference>
<dbReference type="InterPro" id="IPR006015">
    <property type="entry name" value="Universal_stress_UspA"/>
</dbReference>
<dbReference type="SUPFAM" id="SSF52402">
    <property type="entry name" value="Adenine nucleotide alpha hydrolases-like"/>
    <property type="match status" value="1"/>
</dbReference>
<dbReference type="Pfam" id="PF00582">
    <property type="entry name" value="Usp"/>
    <property type="match status" value="1"/>
</dbReference>
<comment type="similarity">
    <text evidence="1 2">Belongs to the universal stress protein A family.</text>
</comment>
<accession>A0AB39HVK8</accession>
<name>A0AB39HVK8_9BACI</name>
<dbReference type="PRINTS" id="PR01438">
    <property type="entry name" value="UNVRSLSTRESS"/>
</dbReference>
<evidence type="ECO:0000256" key="1">
    <source>
        <dbReference type="ARBA" id="ARBA00008791"/>
    </source>
</evidence>
<dbReference type="Gene3D" id="3.40.50.620">
    <property type="entry name" value="HUPs"/>
    <property type="match status" value="1"/>
</dbReference>
<dbReference type="PANTHER" id="PTHR46268:SF6">
    <property type="entry name" value="UNIVERSAL STRESS PROTEIN UP12"/>
    <property type="match status" value="1"/>
</dbReference>
<dbReference type="CDD" id="cd00293">
    <property type="entry name" value="USP-like"/>
    <property type="match status" value="1"/>
</dbReference>
<protein>
    <recommendedName>
        <fullName evidence="2">Universal stress protein</fullName>
    </recommendedName>
</protein>
<feature type="domain" description="UspA" evidence="3">
    <location>
        <begin position="1"/>
        <end position="137"/>
    </location>
</feature>
<dbReference type="RefSeq" id="WP_368655151.1">
    <property type="nucleotide sequence ID" value="NZ_CP162599.1"/>
</dbReference>
<reference evidence="4" key="1">
    <citation type="submission" date="2024-07" db="EMBL/GenBank/DDBJ databases">
        <title>Halotolerant mesophilic bacterium Ornithinibacillus sp. 4-3, sp. nov., isolated from soil.</title>
        <authorList>
            <person name="Sidarenka A.V."/>
            <person name="Guliayeva D.E."/>
            <person name="Leanovich S.I."/>
            <person name="Hileuskaya K.S."/>
            <person name="Akhremchuk A.E."/>
            <person name="Sikolenko M.A."/>
            <person name="Valentovich L.N."/>
        </authorList>
    </citation>
    <scope>NUCLEOTIDE SEQUENCE</scope>
    <source>
        <strain evidence="4">4-3</strain>
    </source>
</reference>
<gene>
    <name evidence="4" type="ORF">AB4Y30_02210</name>
</gene>
<evidence type="ECO:0000313" key="4">
    <source>
        <dbReference type="EMBL" id="XDK34480.1"/>
    </source>
</evidence>
<dbReference type="InterPro" id="IPR006016">
    <property type="entry name" value="UspA"/>
</dbReference>
<dbReference type="PIRSF" id="PIRSF006276">
    <property type="entry name" value="UspA"/>
    <property type="match status" value="1"/>
</dbReference>
<dbReference type="InterPro" id="IPR014729">
    <property type="entry name" value="Rossmann-like_a/b/a_fold"/>
</dbReference>
<keyword evidence="2" id="KW-0963">Cytoplasm</keyword>